<protein>
    <submittedName>
        <fullName evidence="2">Uncharacterized protein</fullName>
    </submittedName>
</protein>
<dbReference type="Proteomes" id="UP000825935">
    <property type="component" value="Chromosome 15"/>
</dbReference>
<dbReference type="AlphaFoldDB" id="A0A8T2T5U9"/>
<name>A0A8T2T5U9_CERRI</name>
<reference evidence="2" key="1">
    <citation type="submission" date="2021-08" db="EMBL/GenBank/DDBJ databases">
        <title>WGS assembly of Ceratopteris richardii.</title>
        <authorList>
            <person name="Marchant D.B."/>
            <person name="Chen G."/>
            <person name="Jenkins J."/>
            <person name="Shu S."/>
            <person name="Leebens-Mack J."/>
            <person name="Grimwood J."/>
            <person name="Schmutz J."/>
            <person name="Soltis P."/>
            <person name="Soltis D."/>
            <person name="Chen Z.-H."/>
        </authorList>
    </citation>
    <scope>NUCLEOTIDE SEQUENCE</scope>
    <source>
        <strain evidence="2">Whitten #5841</strain>
        <tissue evidence="2">Leaf</tissue>
    </source>
</reference>
<evidence type="ECO:0000256" key="1">
    <source>
        <dbReference type="SAM" id="MobiDB-lite"/>
    </source>
</evidence>
<feature type="region of interest" description="Disordered" evidence="1">
    <location>
        <begin position="39"/>
        <end position="82"/>
    </location>
</feature>
<feature type="compositionally biased region" description="Low complexity" evidence="1">
    <location>
        <begin position="62"/>
        <end position="82"/>
    </location>
</feature>
<gene>
    <name evidence="2" type="ORF">KP509_15G069100</name>
</gene>
<sequence>MRNRKYEHGNSRSPLHLLLHKIPRCTTDHPRSYVLVSKHTKSEEQRKKGSHIHPLSISTSDTHQLTPTTSSLSHPSSIRVKG</sequence>
<proteinExistence type="predicted"/>
<organism evidence="2 3">
    <name type="scientific">Ceratopteris richardii</name>
    <name type="common">Triangle waterfern</name>
    <dbReference type="NCBI Taxonomy" id="49495"/>
    <lineage>
        <taxon>Eukaryota</taxon>
        <taxon>Viridiplantae</taxon>
        <taxon>Streptophyta</taxon>
        <taxon>Embryophyta</taxon>
        <taxon>Tracheophyta</taxon>
        <taxon>Polypodiopsida</taxon>
        <taxon>Polypodiidae</taxon>
        <taxon>Polypodiales</taxon>
        <taxon>Pteridineae</taxon>
        <taxon>Pteridaceae</taxon>
        <taxon>Parkerioideae</taxon>
        <taxon>Ceratopteris</taxon>
    </lineage>
</organism>
<keyword evidence="3" id="KW-1185">Reference proteome</keyword>
<comment type="caution">
    <text evidence="2">The sequence shown here is derived from an EMBL/GenBank/DDBJ whole genome shotgun (WGS) entry which is preliminary data.</text>
</comment>
<dbReference type="EMBL" id="CM035420">
    <property type="protein sequence ID" value="KAH7405414.1"/>
    <property type="molecule type" value="Genomic_DNA"/>
</dbReference>
<accession>A0A8T2T5U9</accession>
<evidence type="ECO:0000313" key="3">
    <source>
        <dbReference type="Proteomes" id="UP000825935"/>
    </source>
</evidence>
<evidence type="ECO:0000313" key="2">
    <source>
        <dbReference type="EMBL" id="KAH7405414.1"/>
    </source>
</evidence>